<dbReference type="Pfam" id="PF00408">
    <property type="entry name" value="PGM_PMM_IV"/>
    <property type="match status" value="1"/>
</dbReference>
<dbReference type="RefSeq" id="WP_345920441.1">
    <property type="nucleotide sequence ID" value="NZ_JBDIVE010000008.1"/>
</dbReference>
<dbReference type="Proteomes" id="UP001410394">
    <property type="component" value="Unassembled WGS sequence"/>
</dbReference>
<dbReference type="Gene3D" id="3.40.120.10">
    <property type="entry name" value="Alpha-D-Glucose-1,6-Bisphosphate, subunit A, domain 3"/>
    <property type="match status" value="3"/>
</dbReference>
<dbReference type="EMBL" id="JBDIVE010000008">
    <property type="protein sequence ID" value="MEN3069668.1"/>
    <property type="molecule type" value="Genomic_DNA"/>
</dbReference>
<evidence type="ECO:0000256" key="1">
    <source>
        <dbReference type="ARBA" id="ARBA00010231"/>
    </source>
</evidence>
<evidence type="ECO:0000256" key="3">
    <source>
        <dbReference type="ARBA" id="ARBA00022723"/>
    </source>
</evidence>
<keyword evidence="5 6" id="KW-0413">Isomerase</keyword>
<feature type="domain" description="Alpha-D-phosphohexomutase alpha/beta/alpha" evidence="11">
    <location>
        <begin position="162"/>
        <end position="259"/>
    </location>
</feature>
<feature type="modified residue" description="Phosphoserine" evidence="6">
    <location>
        <position position="107"/>
    </location>
</feature>
<dbReference type="EC" id="5.4.2.10" evidence="6 8"/>
<dbReference type="InterPro" id="IPR036900">
    <property type="entry name" value="A-D-PHexomutase_C_sf"/>
</dbReference>
<dbReference type="NCBIfam" id="NF008139">
    <property type="entry name" value="PRK10887.1"/>
    <property type="match status" value="1"/>
</dbReference>
<dbReference type="Pfam" id="PF02878">
    <property type="entry name" value="PGM_PMM_I"/>
    <property type="match status" value="1"/>
</dbReference>
<dbReference type="SUPFAM" id="SSF53738">
    <property type="entry name" value="Phosphoglucomutase, first 3 domains"/>
    <property type="match status" value="3"/>
</dbReference>
<evidence type="ECO:0000256" key="2">
    <source>
        <dbReference type="ARBA" id="ARBA00022553"/>
    </source>
</evidence>
<name>A0ABU9Z1K4_9RHOO</name>
<evidence type="ECO:0000256" key="4">
    <source>
        <dbReference type="ARBA" id="ARBA00022842"/>
    </source>
</evidence>
<feature type="domain" description="Alpha-D-phosphohexomutase C-terminal" evidence="9">
    <location>
        <begin position="377"/>
        <end position="442"/>
    </location>
</feature>
<evidence type="ECO:0000259" key="11">
    <source>
        <dbReference type="Pfam" id="PF02879"/>
    </source>
</evidence>
<dbReference type="SUPFAM" id="SSF55957">
    <property type="entry name" value="Phosphoglucomutase, C-terminal domain"/>
    <property type="match status" value="1"/>
</dbReference>
<dbReference type="InterPro" id="IPR016055">
    <property type="entry name" value="A-D-PHexomutase_a/b/a-I/II/III"/>
</dbReference>
<accession>A0ABU9Z1K4</accession>
<dbReference type="InterPro" id="IPR005845">
    <property type="entry name" value="A-D-PHexomutase_a/b/a-II"/>
</dbReference>
<dbReference type="InterPro" id="IPR005844">
    <property type="entry name" value="A-D-PHexomutase_a/b/a-I"/>
</dbReference>
<protein>
    <recommendedName>
        <fullName evidence="6 8">Phosphoglucosamine mutase</fullName>
        <ecNumber evidence="6 8">5.4.2.10</ecNumber>
    </recommendedName>
</protein>
<evidence type="ECO:0000256" key="5">
    <source>
        <dbReference type="ARBA" id="ARBA00023235"/>
    </source>
</evidence>
<comment type="catalytic activity">
    <reaction evidence="6 8">
        <text>alpha-D-glucosamine 1-phosphate = D-glucosamine 6-phosphate</text>
        <dbReference type="Rhea" id="RHEA:23424"/>
        <dbReference type="ChEBI" id="CHEBI:58516"/>
        <dbReference type="ChEBI" id="CHEBI:58725"/>
        <dbReference type="EC" id="5.4.2.10"/>
    </reaction>
</comment>
<dbReference type="Pfam" id="PF02880">
    <property type="entry name" value="PGM_PMM_III"/>
    <property type="match status" value="1"/>
</dbReference>
<proteinExistence type="inferred from homology"/>
<feature type="domain" description="Alpha-D-phosphohexomutase alpha/beta/alpha" evidence="10">
    <location>
        <begin position="3"/>
        <end position="140"/>
    </location>
</feature>
<organism evidence="13 14">
    <name type="scientific">Uliginosibacterium sediminicola</name>
    <dbReference type="NCBI Taxonomy" id="2024550"/>
    <lineage>
        <taxon>Bacteria</taxon>
        <taxon>Pseudomonadati</taxon>
        <taxon>Pseudomonadota</taxon>
        <taxon>Betaproteobacteria</taxon>
        <taxon>Rhodocyclales</taxon>
        <taxon>Zoogloeaceae</taxon>
        <taxon>Uliginosibacterium</taxon>
    </lineage>
</organism>
<evidence type="ECO:0000259" key="9">
    <source>
        <dbReference type="Pfam" id="PF00408"/>
    </source>
</evidence>
<evidence type="ECO:0000259" key="10">
    <source>
        <dbReference type="Pfam" id="PF02878"/>
    </source>
</evidence>
<evidence type="ECO:0000313" key="14">
    <source>
        <dbReference type="Proteomes" id="UP001410394"/>
    </source>
</evidence>
<feature type="binding site" evidence="6">
    <location>
        <position position="246"/>
    </location>
    <ligand>
        <name>Mg(2+)</name>
        <dbReference type="ChEBI" id="CHEBI:18420"/>
    </ligand>
</feature>
<dbReference type="InterPro" id="IPR005846">
    <property type="entry name" value="A-D-PHexomutase_a/b/a-III"/>
</dbReference>
<sequence>MSRKYFGTDGVRGKVGEMPITPDFVMRLGYAAGKTLVGREQLKQGEHPAVLIGKDTRISGYMLEAALEAGFAAAGVDVMLAGPIPTPAVAYLTRALRLQAGVVISASHNPYDDNGIKFFSAGGTKLPDAVEEQIEAYLEEPLGCVDSARLGKARRIDDAAGRYIEFCKSTFPNDLDLRGMRIALDCANGAAYNIAPKVFHELGADVIAVAVEPNGRNINDGVGATVPAHLSAAVKRSGAHIGISLDGDADRLVMCDANGTVYDGDKLLYVIARAQYAQGRLGGVVGTLMSNLGFELAIRRFGVPFHRAKVGDRYVLEKLYESACTLGGENSGHIICLDRHTTGDGIVSALQVLAALRQSGESLAQACADLVFYPQLLLNVRMQQGFDWADNPAVCAAVKAAEDELGASGRVLLRPSGTEPVLRVMVEAADAAVVERLAGGIAREVEKAMA</sequence>
<evidence type="ECO:0000313" key="13">
    <source>
        <dbReference type="EMBL" id="MEN3069668.1"/>
    </source>
</evidence>
<evidence type="ECO:0000256" key="6">
    <source>
        <dbReference type="HAMAP-Rule" id="MF_01554"/>
    </source>
</evidence>
<dbReference type="InterPro" id="IPR050060">
    <property type="entry name" value="Phosphoglucosamine_mutase"/>
</dbReference>
<feature type="binding site" evidence="6">
    <location>
        <position position="248"/>
    </location>
    <ligand>
        <name>Mg(2+)</name>
        <dbReference type="ChEBI" id="CHEBI:18420"/>
    </ligand>
</feature>
<dbReference type="HAMAP" id="MF_01554_B">
    <property type="entry name" value="GlmM_B"/>
    <property type="match status" value="1"/>
</dbReference>
<feature type="domain" description="Alpha-D-phosphohexomutase alpha/beta/alpha" evidence="12">
    <location>
        <begin position="263"/>
        <end position="370"/>
    </location>
</feature>
<comment type="function">
    <text evidence="6 8">Catalyzes the conversion of glucosamine-6-phosphate to glucosamine-1-phosphate.</text>
</comment>
<dbReference type="PANTHER" id="PTHR42946">
    <property type="entry name" value="PHOSPHOHEXOSE MUTASE"/>
    <property type="match status" value="1"/>
</dbReference>
<evidence type="ECO:0000256" key="8">
    <source>
        <dbReference type="RuleBase" id="RU004327"/>
    </source>
</evidence>
<keyword evidence="3 6" id="KW-0479">Metal-binding</keyword>
<dbReference type="CDD" id="cd05802">
    <property type="entry name" value="GlmM"/>
    <property type="match status" value="1"/>
</dbReference>
<dbReference type="NCBIfam" id="TIGR01455">
    <property type="entry name" value="glmM"/>
    <property type="match status" value="1"/>
</dbReference>
<dbReference type="Gene3D" id="3.30.310.50">
    <property type="entry name" value="Alpha-D-phosphohexomutase, C-terminal domain"/>
    <property type="match status" value="1"/>
</dbReference>
<dbReference type="InterPro" id="IPR005843">
    <property type="entry name" value="A-D-PHexomutase_C"/>
</dbReference>
<evidence type="ECO:0000259" key="12">
    <source>
        <dbReference type="Pfam" id="PF02880"/>
    </source>
</evidence>
<gene>
    <name evidence="6 13" type="primary">glmM</name>
    <name evidence="13" type="ORF">ABDB84_14365</name>
</gene>
<feature type="binding site" evidence="6">
    <location>
        <position position="250"/>
    </location>
    <ligand>
        <name>Mg(2+)</name>
        <dbReference type="ChEBI" id="CHEBI:18420"/>
    </ligand>
</feature>
<comment type="caution">
    <text evidence="13">The sequence shown here is derived from an EMBL/GenBank/DDBJ whole genome shotgun (WGS) entry which is preliminary data.</text>
</comment>
<dbReference type="InterPro" id="IPR005841">
    <property type="entry name" value="Alpha-D-phosphohexomutase_SF"/>
</dbReference>
<dbReference type="InterPro" id="IPR016066">
    <property type="entry name" value="A-D-PHexomutase_CS"/>
</dbReference>
<evidence type="ECO:0000256" key="7">
    <source>
        <dbReference type="RuleBase" id="RU004326"/>
    </source>
</evidence>
<dbReference type="GO" id="GO:0008966">
    <property type="term" value="F:phosphoglucosamine mutase activity"/>
    <property type="evidence" value="ECO:0007669"/>
    <property type="project" value="UniProtKB-EC"/>
</dbReference>
<reference evidence="13 14" key="1">
    <citation type="journal article" date="2018" name="Int. J. Syst. Evol. Microbiol.">
        <title>Uliginosibacterium sediminicola sp. nov., isolated from freshwater sediment.</title>
        <authorList>
            <person name="Hwang W.M."/>
            <person name="Kim S.M."/>
            <person name="Kang K."/>
            <person name="Ahn T.Y."/>
        </authorList>
    </citation>
    <scope>NUCLEOTIDE SEQUENCE [LARGE SCALE GENOMIC DNA]</scope>
    <source>
        <strain evidence="13 14">M1-21</strain>
    </source>
</reference>
<keyword evidence="2 6" id="KW-0597">Phosphoprotein</keyword>
<dbReference type="PRINTS" id="PR00509">
    <property type="entry name" value="PGMPMM"/>
</dbReference>
<feature type="active site" description="Phosphoserine intermediate" evidence="6">
    <location>
        <position position="107"/>
    </location>
</feature>
<keyword evidence="14" id="KW-1185">Reference proteome</keyword>
<comment type="PTM">
    <text evidence="6">Activated by phosphorylation.</text>
</comment>
<dbReference type="InterPro" id="IPR006352">
    <property type="entry name" value="GlmM_bact"/>
</dbReference>
<dbReference type="PROSITE" id="PS00710">
    <property type="entry name" value="PGM_PMM"/>
    <property type="match status" value="1"/>
</dbReference>
<dbReference type="PANTHER" id="PTHR42946:SF1">
    <property type="entry name" value="PHOSPHOGLUCOMUTASE (ALPHA-D-GLUCOSE-1,6-BISPHOSPHATE-DEPENDENT)"/>
    <property type="match status" value="1"/>
</dbReference>
<feature type="binding site" description="via phosphate group" evidence="6">
    <location>
        <position position="107"/>
    </location>
    <ligand>
        <name>Mg(2+)</name>
        <dbReference type="ChEBI" id="CHEBI:18420"/>
    </ligand>
</feature>
<keyword evidence="4 6" id="KW-0460">Magnesium</keyword>
<comment type="similarity">
    <text evidence="1 6 7">Belongs to the phosphohexose mutase family.</text>
</comment>
<dbReference type="Pfam" id="PF02879">
    <property type="entry name" value="PGM_PMM_II"/>
    <property type="match status" value="1"/>
</dbReference>
<comment type="cofactor">
    <cofactor evidence="6">
        <name>Mg(2+)</name>
        <dbReference type="ChEBI" id="CHEBI:18420"/>
    </cofactor>
    <text evidence="6">Binds 1 Mg(2+) ion per subunit.</text>
</comment>